<comment type="similarity">
    <text evidence="1">Belongs to the sigma-70 factor family. ECF subfamily.</text>
</comment>
<dbReference type="STRING" id="1121328.JWYL7_1493"/>
<feature type="domain" description="RNA polymerase sigma-70 region 2" evidence="5">
    <location>
        <begin position="18"/>
        <end position="84"/>
    </location>
</feature>
<dbReference type="AlphaFoldDB" id="A0A150FS55"/>
<evidence type="ECO:0000313" key="7">
    <source>
        <dbReference type="EMBL" id="KXZ40418.1"/>
    </source>
</evidence>
<reference evidence="7 9" key="1">
    <citation type="submission" date="2016-02" db="EMBL/GenBank/DDBJ databases">
        <title>Draft genome sequence for Clostridium paradoxum JW-YL-7.</title>
        <authorList>
            <person name="Utturkar S.M."/>
            <person name="Lancaster A."/>
            <person name="Poole F.L."/>
            <person name="Adams M.W."/>
            <person name="Brown S.D."/>
        </authorList>
    </citation>
    <scope>NUCLEOTIDE SEQUENCE [LARGE SCALE GENOMIC DNA]</scope>
    <source>
        <strain evidence="7 9">JW-YL-7</strain>
    </source>
</reference>
<dbReference type="Proteomes" id="UP000323392">
    <property type="component" value="Unassembled WGS sequence"/>
</dbReference>
<dbReference type="RefSeq" id="WP_072280205.1">
    <property type="nucleotide sequence ID" value="NZ_FRBG01000001.1"/>
</dbReference>
<dbReference type="Pfam" id="PF04542">
    <property type="entry name" value="Sigma70_r2"/>
    <property type="match status" value="1"/>
</dbReference>
<feature type="domain" description="RNA polymerase sigma factor 70 region 4 type 2" evidence="6">
    <location>
        <begin position="111"/>
        <end position="161"/>
    </location>
</feature>
<evidence type="ECO:0000256" key="2">
    <source>
        <dbReference type="ARBA" id="ARBA00023015"/>
    </source>
</evidence>
<dbReference type="GO" id="GO:0003677">
    <property type="term" value="F:DNA binding"/>
    <property type="evidence" value="ECO:0007669"/>
    <property type="project" value="InterPro"/>
</dbReference>
<accession>A0A150FS55</accession>
<dbReference type="Gene3D" id="1.10.10.10">
    <property type="entry name" value="Winged helix-like DNA-binding domain superfamily/Winged helix DNA-binding domain"/>
    <property type="match status" value="1"/>
</dbReference>
<evidence type="ECO:0000259" key="6">
    <source>
        <dbReference type="Pfam" id="PF08281"/>
    </source>
</evidence>
<sequence>MLVKLFKNKDNLPDTETLIDLYGNDVIRICMYYMKNKDDAEDAFQDIFVKIHKNRSSYKGKSDIKTWITKIAINTCKDILKSSWNKKVTYLENDLSDKLIYHDKANDYDHIYEVIKMLPDIYKDVILLKYYKDMKAKEIAKVLGISESAANSRILRAKAELKSIFLKKGIDIDG</sequence>
<dbReference type="EMBL" id="FRBG01000001">
    <property type="protein sequence ID" value="SHK33307.1"/>
    <property type="molecule type" value="Genomic_DNA"/>
</dbReference>
<dbReference type="NCBIfam" id="TIGR02937">
    <property type="entry name" value="sigma70-ECF"/>
    <property type="match status" value="1"/>
</dbReference>
<gene>
    <name evidence="7" type="ORF">JWYL7_1493</name>
    <name evidence="8" type="ORF">SAMN05661008_00028</name>
</gene>
<dbReference type="SUPFAM" id="SSF88659">
    <property type="entry name" value="Sigma3 and sigma4 domains of RNA polymerase sigma factors"/>
    <property type="match status" value="1"/>
</dbReference>
<keyword evidence="2" id="KW-0805">Transcription regulation</keyword>
<dbReference type="Pfam" id="PF08281">
    <property type="entry name" value="Sigma70_r4_2"/>
    <property type="match status" value="1"/>
</dbReference>
<name>A0A150FS55_CLOPD</name>
<reference evidence="8 10" key="2">
    <citation type="submission" date="2016-11" db="EMBL/GenBank/DDBJ databases">
        <authorList>
            <person name="Varghese N."/>
            <person name="Submissions S."/>
        </authorList>
    </citation>
    <scope>NUCLEOTIDE SEQUENCE [LARGE SCALE GENOMIC DNA]</scope>
    <source>
        <strain evidence="8 10">DSM 7308</strain>
    </source>
</reference>
<dbReference type="GO" id="GO:0016987">
    <property type="term" value="F:sigma factor activity"/>
    <property type="evidence" value="ECO:0007669"/>
    <property type="project" value="UniProtKB-KW"/>
</dbReference>
<comment type="caution">
    <text evidence="7">The sequence shown here is derived from an EMBL/GenBank/DDBJ whole genome shotgun (WGS) entry which is preliminary data.</text>
</comment>
<keyword evidence="3" id="KW-0731">Sigma factor</keyword>
<dbReference type="InterPro" id="IPR007627">
    <property type="entry name" value="RNA_pol_sigma70_r2"/>
</dbReference>
<evidence type="ECO:0000313" key="8">
    <source>
        <dbReference type="EMBL" id="SHK33307.1"/>
    </source>
</evidence>
<dbReference type="EMBL" id="LSFY01000001">
    <property type="protein sequence ID" value="KXZ40418.1"/>
    <property type="molecule type" value="Genomic_DNA"/>
</dbReference>
<dbReference type="InterPro" id="IPR039425">
    <property type="entry name" value="RNA_pol_sigma-70-like"/>
</dbReference>
<dbReference type="InterPro" id="IPR013324">
    <property type="entry name" value="RNA_pol_sigma_r3/r4-like"/>
</dbReference>
<evidence type="ECO:0000256" key="1">
    <source>
        <dbReference type="ARBA" id="ARBA00010641"/>
    </source>
</evidence>
<evidence type="ECO:0000259" key="5">
    <source>
        <dbReference type="Pfam" id="PF04542"/>
    </source>
</evidence>
<dbReference type="InterPro" id="IPR013325">
    <property type="entry name" value="RNA_pol_sigma_r2"/>
</dbReference>
<keyword evidence="10" id="KW-1185">Reference proteome</keyword>
<dbReference type="SUPFAM" id="SSF88946">
    <property type="entry name" value="Sigma2 domain of RNA polymerase sigma factors"/>
    <property type="match status" value="1"/>
</dbReference>
<evidence type="ECO:0000256" key="3">
    <source>
        <dbReference type="ARBA" id="ARBA00023082"/>
    </source>
</evidence>
<dbReference type="Gene3D" id="1.10.1740.10">
    <property type="match status" value="1"/>
</dbReference>
<evidence type="ECO:0000313" key="10">
    <source>
        <dbReference type="Proteomes" id="UP000323392"/>
    </source>
</evidence>
<dbReference type="Proteomes" id="UP000092605">
    <property type="component" value="Unassembled WGS sequence"/>
</dbReference>
<dbReference type="InterPro" id="IPR013249">
    <property type="entry name" value="RNA_pol_sigma70_r4_t2"/>
</dbReference>
<dbReference type="GO" id="GO:0006352">
    <property type="term" value="P:DNA-templated transcription initiation"/>
    <property type="evidence" value="ECO:0007669"/>
    <property type="project" value="InterPro"/>
</dbReference>
<protein>
    <submittedName>
        <fullName evidence="8">RNA polymerase sigma-70 factor, ECF subfamily</fullName>
    </submittedName>
    <submittedName>
        <fullName evidence="7">RNA polymerase, sigma-24 subunit, RpoE, ECF subfamily</fullName>
    </submittedName>
</protein>
<dbReference type="PANTHER" id="PTHR43133">
    <property type="entry name" value="RNA POLYMERASE ECF-TYPE SIGMA FACTO"/>
    <property type="match status" value="1"/>
</dbReference>
<proteinExistence type="inferred from homology"/>
<evidence type="ECO:0000313" key="9">
    <source>
        <dbReference type="Proteomes" id="UP000092605"/>
    </source>
</evidence>
<dbReference type="PANTHER" id="PTHR43133:SF60">
    <property type="entry name" value="RNA POLYMERASE SIGMA FACTOR SIGV"/>
    <property type="match status" value="1"/>
</dbReference>
<keyword evidence="4" id="KW-0804">Transcription</keyword>
<dbReference type="InterPro" id="IPR036388">
    <property type="entry name" value="WH-like_DNA-bd_sf"/>
</dbReference>
<dbReference type="PATRIC" id="fig|1121328.3.peg.1502"/>
<evidence type="ECO:0000256" key="4">
    <source>
        <dbReference type="ARBA" id="ARBA00023163"/>
    </source>
</evidence>
<organism evidence="7 9">
    <name type="scientific">Alkalithermobacter thermoalcaliphilus JW-YL-7 = DSM 7308</name>
    <dbReference type="NCBI Taxonomy" id="1121328"/>
    <lineage>
        <taxon>Bacteria</taxon>
        <taxon>Bacillati</taxon>
        <taxon>Bacillota</taxon>
        <taxon>Clostridia</taxon>
        <taxon>Peptostreptococcales</taxon>
        <taxon>Tepidibacteraceae</taxon>
        <taxon>Alkalithermobacter</taxon>
    </lineage>
</organism>
<dbReference type="InterPro" id="IPR014284">
    <property type="entry name" value="RNA_pol_sigma-70_dom"/>
</dbReference>
<dbReference type="CDD" id="cd06171">
    <property type="entry name" value="Sigma70_r4"/>
    <property type="match status" value="1"/>
</dbReference>